<keyword evidence="1" id="KW-0812">Transmembrane</keyword>
<dbReference type="EMBL" id="LAZR01061736">
    <property type="protein sequence ID" value="KKK62973.1"/>
    <property type="molecule type" value="Genomic_DNA"/>
</dbReference>
<dbReference type="AlphaFoldDB" id="A0A0F8X222"/>
<organism evidence="2">
    <name type="scientific">marine sediment metagenome</name>
    <dbReference type="NCBI Taxonomy" id="412755"/>
    <lineage>
        <taxon>unclassified sequences</taxon>
        <taxon>metagenomes</taxon>
        <taxon>ecological metagenomes</taxon>
    </lineage>
</organism>
<keyword evidence="1" id="KW-1133">Transmembrane helix</keyword>
<accession>A0A0F8X222</accession>
<sequence length="60" mass="6255">MSGITSGAIGILLGIAIIIGIQTACYKFIAWENYHKAVVIALSSVILGILATLLIVNIAK</sequence>
<gene>
    <name evidence="2" type="ORF">LCGC14_2998970</name>
</gene>
<feature type="transmembrane region" description="Helical" evidence="1">
    <location>
        <begin position="38"/>
        <end position="59"/>
    </location>
</feature>
<evidence type="ECO:0000256" key="1">
    <source>
        <dbReference type="SAM" id="Phobius"/>
    </source>
</evidence>
<reference evidence="2" key="1">
    <citation type="journal article" date="2015" name="Nature">
        <title>Complex archaea that bridge the gap between prokaryotes and eukaryotes.</title>
        <authorList>
            <person name="Spang A."/>
            <person name="Saw J.H."/>
            <person name="Jorgensen S.L."/>
            <person name="Zaremba-Niedzwiedzka K."/>
            <person name="Martijn J."/>
            <person name="Lind A.E."/>
            <person name="van Eijk R."/>
            <person name="Schleper C."/>
            <person name="Guy L."/>
            <person name="Ettema T.J."/>
        </authorList>
    </citation>
    <scope>NUCLEOTIDE SEQUENCE</scope>
</reference>
<keyword evidence="1" id="KW-0472">Membrane</keyword>
<protein>
    <submittedName>
        <fullName evidence="2">Uncharacterized protein</fullName>
    </submittedName>
</protein>
<proteinExistence type="predicted"/>
<evidence type="ECO:0000313" key="2">
    <source>
        <dbReference type="EMBL" id="KKK62973.1"/>
    </source>
</evidence>
<comment type="caution">
    <text evidence="2">The sequence shown here is derived from an EMBL/GenBank/DDBJ whole genome shotgun (WGS) entry which is preliminary data.</text>
</comment>
<feature type="transmembrane region" description="Helical" evidence="1">
    <location>
        <begin position="6"/>
        <end position="26"/>
    </location>
</feature>
<name>A0A0F8X222_9ZZZZ</name>